<evidence type="ECO:0000313" key="2">
    <source>
        <dbReference type="Proteomes" id="UP001149079"/>
    </source>
</evidence>
<dbReference type="Proteomes" id="UP001149079">
    <property type="component" value="Unassembled WGS sequence"/>
</dbReference>
<dbReference type="AlphaFoldDB" id="A0A9W9H537"/>
<protein>
    <submittedName>
        <fullName evidence="1">Uncharacterized protein</fullName>
    </submittedName>
</protein>
<accession>A0A9W9H537</accession>
<evidence type="ECO:0000313" key="1">
    <source>
        <dbReference type="EMBL" id="KAJ5138845.1"/>
    </source>
</evidence>
<dbReference type="PANTHER" id="PTHR37535">
    <property type="entry name" value="FLUG DOMAIN PROTEIN"/>
    <property type="match status" value="1"/>
</dbReference>
<sequence length="143" mass="16687">MNQRIASLTSEIAGKPQLHEQLTVERAQLYSRKAKCLEAWKKEFIQDWWHSAYDEYISGNEFTERDRTPLFNIYKKYLPERACLRESLFTETSLDSVIGQQCLEDMVALCTSTERVVYYPGLLPEENQCPICSKLMSHVEDDP</sequence>
<reference evidence="1" key="1">
    <citation type="submission" date="2022-11" db="EMBL/GenBank/DDBJ databases">
        <authorList>
            <person name="Petersen C."/>
        </authorList>
    </citation>
    <scope>NUCLEOTIDE SEQUENCE</scope>
    <source>
        <strain evidence="1">IBT 22155</strain>
    </source>
</reference>
<organism evidence="1 2">
    <name type="scientific">Penicillium bovifimosum</name>
    <dbReference type="NCBI Taxonomy" id="126998"/>
    <lineage>
        <taxon>Eukaryota</taxon>
        <taxon>Fungi</taxon>
        <taxon>Dikarya</taxon>
        <taxon>Ascomycota</taxon>
        <taxon>Pezizomycotina</taxon>
        <taxon>Eurotiomycetes</taxon>
        <taxon>Eurotiomycetidae</taxon>
        <taxon>Eurotiales</taxon>
        <taxon>Aspergillaceae</taxon>
        <taxon>Penicillium</taxon>
    </lineage>
</organism>
<proteinExistence type="predicted"/>
<dbReference type="RefSeq" id="XP_056523494.1">
    <property type="nucleotide sequence ID" value="XM_056664437.1"/>
</dbReference>
<dbReference type="GeneID" id="81403607"/>
<dbReference type="OrthoDB" id="4357582at2759"/>
<dbReference type="EMBL" id="JAPQKL010000003">
    <property type="protein sequence ID" value="KAJ5138845.1"/>
    <property type="molecule type" value="Genomic_DNA"/>
</dbReference>
<gene>
    <name evidence="1" type="ORF">N7515_003693</name>
</gene>
<reference evidence="1" key="2">
    <citation type="journal article" date="2023" name="IMA Fungus">
        <title>Comparative genomic study of the Penicillium genus elucidates a diverse pangenome and 15 lateral gene transfer events.</title>
        <authorList>
            <person name="Petersen C."/>
            <person name="Sorensen T."/>
            <person name="Nielsen M.R."/>
            <person name="Sondergaard T.E."/>
            <person name="Sorensen J.L."/>
            <person name="Fitzpatrick D.A."/>
            <person name="Frisvad J.C."/>
            <person name="Nielsen K.L."/>
        </authorList>
    </citation>
    <scope>NUCLEOTIDE SEQUENCE</scope>
    <source>
        <strain evidence="1">IBT 22155</strain>
    </source>
</reference>
<keyword evidence="2" id="KW-1185">Reference proteome</keyword>
<name>A0A9W9H537_9EURO</name>
<dbReference type="PANTHER" id="PTHR37535:SF3">
    <property type="entry name" value="FLUG DOMAIN-CONTAINING PROTEIN"/>
    <property type="match status" value="1"/>
</dbReference>
<comment type="caution">
    <text evidence="1">The sequence shown here is derived from an EMBL/GenBank/DDBJ whole genome shotgun (WGS) entry which is preliminary data.</text>
</comment>